<dbReference type="Gene3D" id="3.40.50.2000">
    <property type="entry name" value="Glycogen Phosphorylase B"/>
    <property type="match status" value="2"/>
</dbReference>
<comment type="pathway">
    <text evidence="3 11">Glycan biosynthesis; glycogen biosynthesis.</text>
</comment>
<dbReference type="InterPro" id="IPR001296">
    <property type="entry name" value="Glyco_trans_1"/>
</dbReference>
<keyword evidence="15" id="KW-1185">Reference proteome</keyword>
<dbReference type="AlphaFoldDB" id="A0A1I4WBY2"/>
<dbReference type="STRING" id="83765.SAMN05660284_00548"/>
<dbReference type="SUPFAM" id="SSF53756">
    <property type="entry name" value="UDP-Glycosyltransferase/glycogen phosphorylase"/>
    <property type="match status" value="1"/>
</dbReference>
<dbReference type="Pfam" id="PF00534">
    <property type="entry name" value="Glycos_transf_1"/>
    <property type="match status" value="1"/>
</dbReference>
<evidence type="ECO:0000256" key="8">
    <source>
        <dbReference type="ARBA" id="ARBA00022679"/>
    </source>
</evidence>
<dbReference type="CDD" id="cd03791">
    <property type="entry name" value="GT5_Glycogen_synthase_DULL1-like"/>
    <property type="match status" value="1"/>
</dbReference>
<evidence type="ECO:0000256" key="10">
    <source>
        <dbReference type="ARBA" id="ARBA00031722"/>
    </source>
</evidence>
<accession>A0A1I4WBY2</accession>
<evidence type="ECO:0000256" key="11">
    <source>
        <dbReference type="HAMAP-Rule" id="MF_00484"/>
    </source>
</evidence>
<dbReference type="NCBIfam" id="NF001899">
    <property type="entry name" value="PRK00654.1-2"/>
    <property type="match status" value="1"/>
</dbReference>
<dbReference type="GO" id="GO:0009011">
    <property type="term" value="F:alpha-1,4-glucan glucosyltransferase (ADP-glucose donor) activity"/>
    <property type="evidence" value="ECO:0007669"/>
    <property type="project" value="UniProtKB-UniRule"/>
</dbReference>
<evidence type="ECO:0000256" key="5">
    <source>
        <dbReference type="ARBA" id="ARBA00012588"/>
    </source>
</evidence>
<name>A0A1I4WBY2_9NEIS</name>
<protein>
    <recommendedName>
        <fullName evidence="6 11">Glycogen synthase</fullName>
        <ecNumber evidence="5 11">2.4.1.21</ecNumber>
    </recommendedName>
    <alternativeName>
        <fullName evidence="10 11">Starch [bacterial glycogen] synthase</fullName>
    </alternativeName>
</protein>
<dbReference type="InterPro" id="IPR013534">
    <property type="entry name" value="Starch_synth_cat_dom"/>
</dbReference>
<evidence type="ECO:0000256" key="1">
    <source>
        <dbReference type="ARBA" id="ARBA00001478"/>
    </source>
</evidence>
<dbReference type="Proteomes" id="UP000242869">
    <property type="component" value="Unassembled WGS sequence"/>
</dbReference>
<evidence type="ECO:0000256" key="6">
    <source>
        <dbReference type="ARBA" id="ARBA00019935"/>
    </source>
</evidence>
<evidence type="ECO:0000256" key="7">
    <source>
        <dbReference type="ARBA" id="ARBA00022676"/>
    </source>
</evidence>
<dbReference type="EC" id="2.4.1.21" evidence="5 11"/>
<feature type="binding site" evidence="11">
    <location>
        <position position="15"/>
    </location>
    <ligand>
        <name>ADP-alpha-D-glucose</name>
        <dbReference type="ChEBI" id="CHEBI:57498"/>
    </ligand>
</feature>
<keyword evidence="9 11" id="KW-0320">Glycogen biosynthesis</keyword>
<feature type="domain" description="Starch synthase catalytic" evidence="13">
    <location>
        <begin position="2"/>
        <end position="234"/>
    </location>
</feature>
<dbReference type="PANTHER" id="PTHR45825">
    <property type="entry name" value="GRANULE-BOUND STARCH SYNTHASE 1, CHLOROPLASTIC/AMYLOPLASTIC"/>
    <property type="match status" value="1"/>
</dbReference>
<evidence type="ECO:0000259" key="13">
    <source>
        <dbReference type="Pfam" id="PF08323"/>
    </source>
</evidence>
<sequence length="479" mass="51101">MRILHVCSELFPLLKTGGLADVAGALPLALARHGVEARVLLPGFPAILSGLHDAGEVGQLETFAGPVRLLHGRTADGLSLYVIDAPHLYDRPGNPYHDANQIAYADNPQRFAVLGWVAALLANGLDPHWRPEVVHGHDWHAGLAPAYLAAMGRPAKSVFTIHNLAYQGIFPASFHAELALPAHFFDVHGVEYHGRLSFMKAGVFFADRITTVSPSYAAEITTPEQGCGLDGLLRGRSPVLSGILNGVDDSVWSPANDALIPARYSAARIAGKAKCKAALQEACGLEVTPDKPLFAVVSRLTEQKGLHLVLAGLAEITSRGGQVALLGSGDAQMEAAFSAAAAADPANVAVRIGYDEDYAHCIMAGSDVIMVPSRYEPCGLTQLYGLKYGALPLVRRVGGLADTVVDCSLENLDAGTATGMVFDEFSVDGFTQGVRRAFALWSRPKDWKTVRSRAMGMDFGWDHAAREYAGLYRALLATT</sequence>
<dbReference type="PANTHER" id="PTHR45825:SF11">
    <property type="entry name" value="ALPHA AMYLASE DOMAIN-CONTAINING PROTEIN"/>
    <property type="match status" value="1"/>
</dbReference>
<organism evidence="14 15">
    <name type="scientific">Formivibrio citricus</name>
    <dbReference type="NCBI Taxonomy" id="83765"/>
    <lineage>
        <taxon>Bacteria</taxon>
        <taxon>Pseudomonadati</taxon>
        <taxon>Pseudomonadota</taxon>
        <taxon>Betaproteobacteria</taxon>
        <taxon>Neisseriales</taxon>
        <taxon>Chitinibacteraceae</taxon>
        <taxon>Formivibrio</taxon>
    </lineage>
</organism>
<dbReference type="RefSeq" id="WP_091191380.1">
    <property type="nucleotide sequence ID" value="NZ_FOVE01000003.1"/>
</dbReference>
<dbReference type="HAMAP" id="MF_00484">
    <property type="entry name" value="Glycogen_synth"/>
    <property type="match status" value="1"/>
</dbReference>
<comment type="function">
    <text evidence="2 11">Synthesizes alpha-1,4-glucan chains using ADP-glucose.</text>
</comment>
<dbReference type="Pfam" id="PF08323">
    <property type="entry name" value="Glyco_transf_5"/>
    <property type="match status" value="1"/>
</dbReference>
<feature type="domain" description="Glycosyl transferase family 1" evidence="12">
    <location>
        <begin position="289"/>
        <end position="448"/>
    </location>
</feature>
<comment type="catalytic activity">
    <reaction evidence="1 11">
        <text>[(1-&gt;4)-alpha-D-glucosyl](n) + ADP-alpha-D-glucose = [(1-&gt;4)-alpha-D-glucosyl](n+1) + ADP + H(+)</text>
        <dbReference type="Rhea" id="RHEA:18189"/>
        <dbReference type="Rhea" id="RHEA-COMP:9584"/>
        <dbReference type="Rhea" id="RHEA-COMP:9587"/>
        <dbReference type="ChEBI" id="CHEBI:15378"/>
        <dbReference type="ChEBI" id="CHEBI:15444"/>
        <dbReference type="ChEBI" id="CHEBI:57498"/>
        <dbReference type="ChEBI" id="CHEBI:456216"/>
        <dbReference type="EC" id="2.4.1.21"/>
    </reaction>
</comment>
<proteinExistence type="inferred from homology"/>
<dbReference type="OrthoDB" id="9808590at2"/>
<dbReference type="NCBIfam" id="TIGR02095">
    <property type="entry name" value="glgA"/>
    <property type="match status" value="1"/>
</dbReference>
<dbReference type="FunFam" id="3.40.50.2000:FF:000011">
    <property type="entry name" value="Glycogen synthase"/>
    <property type="match status" value="1"/>
</dbReference>
<keyword evidence="8 11" id="KW-0808">Transferase</keyword>
<evidence type="ECO:0000256" key="3">
    <source>
        <dbReference type="ARBA" id="ARBA00004964"/>
    </source>
</evidence>
<comment type="similarity">
    <text evidence="4 11">Belongs to the glycosyltransferase 1 family. Bacterial/plant glycogen synthase subfamily.</text>
</comment>
<keyword evidence="7 11" id="KW-0328">Glycosyltransferase</keyword>
<evidence type="ECO:0000313" key="14">
    <source>
        <dbReference type="EMBL" id="SFN11294.1"/>
    </source>
</evidence>
<reference evidence="15" key="1">
    <citation type="submission" date="2016-10" db="EMBL/GenBank/DDBJ databases">
        <authorList>
            <person name="Varghese N."/>
            <person name="Submissions S."/>
        </authorList>
    </citation>
    <scope>NUCLEOTIDE SEQUENCE [LARGE SCALE GENOMIC DNA]</scope>
    <source>
        <strain evidence="15">DSM 6150</strain>
    </source>
</reference>
<dbReference type="EMBL" id="FOVE01000003">
    <property type="protein sequence ID" value="SFN11294.1"/>
    <property type="molecule type" value="Genomic_DNA"/>
</dbReference>
<evidence type="ECO:0000256" key="4">
    <source>
        <dbReference type="ARBA" id="ARBA00010281"/>
    </source>
</evidence>
<evidence type="ECO:0000256" key="2">
    <source>
        <dbReference type="ARBA" id="ARBA00002764"/>
    </source>
</evidence>
<evidence type="ECO:0000313" key="15">
    <source>
        <dbReference type="Proteomes" id="UP000242869"/>
    </source>
</evidence>
<gene>
    <name evidence="11" type="primary">glgA</name>
    <name evidence="14" type="ORF">SAMN05660284_00548</name>
</gene>
<evidence type="ECO:0000256" key="9">
    <source>
        <dbReference type="ARBA" id="ARBA00023056"/>
    </source>
</evidence>
<dbReference type="InterPro" id="IPR011835">
    <property type="entry name" value="GS/SS"/>
</dbReference>
<dbReference type="UniPathway" id="UPA00164"/>
<dbReference type="GO" id="GO:0004373">
    <property type="term" value="F:alpha-1,4-glucan glucosyltransferase (UDP-glucose donor) activity"/>
    <property type="evidence" value="ECO:0007669"/>
    <property type="project" value="InterPro"/>
</dbReference>
<evidence type="ECO:0000259" key="12">
    <source>
        <dbReference type="Pfam" id="PF00534"/>
    </source>
</evidence>
<dbReference type="GO" id="GO:0005978">
    <property type="term" value="P:glycogen biosynthetic process"/>
    <property type="evidence" value="ECO:0007669"/>
    <property type="project" value="UniProtKB-UniRule"/>
</dbReference>
<dbReference type="GO" id="GO:0005829">
    <property type="term" value="C:cytosol"/>
    <property type="evidence" value="ECO:0007669"/>
    <property type="project" value="TreeGrafter"/>
</dbReference>